<feature type="compositionally biased region" description="Polar residues" evidence="2">
    <location>
        <begin position="508"/>
        <end position="519"/>
    </location>
</feature>
<dbReference type="EMBL" id="KK852605">
    <property type="protein sequence ID" value="KDR20419.1"/>
    <property type="molecule type" value="Genomic_DNA"/>
</dbReference>
<evidence type="ECO:0000313" key="4">
    <source>
        <dbReference type="Proteomes" id="UP000027135"/>
    </source>
</evidence>
<evidence type="ECO:0000313" key="3">
    <source>
        <dbReference type="EMBL" id="KDR20419.1"/>
    </source>
</evidence>
<evidence type="ECO:0000256" key="2">
    <source>
        <dbReference type="SAM" id="MobiDB-lite"/>
    </source>
</evidence>
<dbReference type="PANTHER" id="PTHR21616">
    <property type="entry name" value="CENTROSOME SPINDLE POLE ASSOCIATED PROTEIN"/>
    <property type="match status" value="1"/>
</dbReference>
<organism evidence="3 4">
    <name type="scientific">Zootermopsis nevadensis</name>
    <name type="common">Dampwood termite</name>
    <dbReference type="NCBI Taxonomy" id="136037"/>
    <lineage>
        <taxon>Eukaryota</taxon>
        <taxon>Metazoa</taxon>
        <taxon>Ecdysozoa</taxon>
        <taxon>Arthropoda</taxon>
        <taxon>Hexapoda</taxon>
        <taxon>Insecta</taxon>
        <taxon>Pterygota</taxon>
        <taxon>Neoptera</taxon>
        <taxon>Polyneoptera</taxon>
        <taxon>Dictyoptera</taxon>
        <taxon>Blattodea</taxon>
        <taxon>Blattoidea</taxon>
        <taxon>Termitoidae</taxon>
        <taxon>Termopsidae</taxon>
        <taxon>Zootermopsis</taxon>
    </lineage>
</organism>
<dbReference type="eggNOG" id="ENOG502SDGR">
    <property type="taxonomic scope" value="Eukaryota"/>
</dbReference>
<keyword evidence="1" id="KW-0175">Coiled coil</keyword>
<dbReference type="InParanoid" id="A0A067RLI8"/>
<feature type="region of interest" description="Disordered" evidence="2">
    <location>
        <begin position="490"/>
        <end position="519"/>
    </location>
</feature>
<protein>
    <recommendedName>
        <fullName evidence="5">CCDC66 domain-containing protein</fullName>
    </recommendedName>
</protein>
<dbReference type="AlphaFoldDB" id="A0A067RLI8"/>
<dbReference type="OMA" id="KNTRENY"/>
<sequence>MVIGMDSDIDNDLVTLLLQSKSKIWEDKKRLGLLREKHNSEELLGTSQQSPVHVKYGSKEQCNLCDHVEQREEELQISCIPGFGQQKEHKKHSQSAATLPNDLQNFQKDEFISKLTIKKGRTGLGEKQSSETAAMVRFGEYSPQNPGLLSPGKTLLGLGEYEEKRRKILERKKREYLEQMAQARHSVKDAVSGRFSDLSQQQAASKSRFRSYMNMRSAAGTQTDLQITSYIQDNEYSSLAVRHGSVSPVVAATQTPDGEISVLPSLSAHPQIISIATQTPGGNVKSPKLEIVPTSDTSAVKGVIALPQHASYLPLNPRERKMVEFRQSYSPSFVQGCSPCPAGFDMTLNQSPDLRQRREAYQEELRRQIEEKRYIEAEEQKRAQEAEEAIARRAELQRERMRQEYIEEEAHRREKHLQRLRQAEEFHCRQEALNLEAELEHEVEARQKLEKRFENLEAGLGRASYSTQSLGVSLPVPALRKKYASEIAPSGHRNLSVNQDVPEDDVKGSSTRNSDTASRLQCNDTNNIAEQAQRQYLLHDRNADCTQLSERNTPQINNMEYPLHSSDTEYPLNNYSAGKKTNEGIIVSYHRPPTEIIKAAGYGNSVQNYCNGDDDTDALELSESRTKCFELPTEGIQHVSSLQPQCANNCKNKLDDSLPIPILRAPSPVIPAVRTGHATYGSDAMRKVETKWQVPAVERNVVRAKSDSNNILTQLGAVRHQLQLEQIRMEQHLQQQLKNKS</sequence>
<evidence type="ECO:0000256" key="1">
    <source>
        <dbReference type="SAM" id="Coils"/>
    </source>
</evidence>
<name>A0A067RLI8_ZOONE</name>
<dbReference type="GO" id="GO:0000922">
    <property type="term" value="C:spindle pole"/>
    <property type="evidence" value="ECO:0007669"/>
    <property type="project" value="InterPro"/>
</dbReference>
<evidence type="ECO:0008006" key="5">
    <source>
        <dbReference type="Google" id="ProtNLM"/>
    </source>
</evidence>
<keyword evidence="4" id="KW-1185">Reference proteome</keyword>
<dbReference type="GO" id="GO:0005813">
    <property type="term" value="C:centrosome"/>
    <property type="evidence" value="ECO:0007669"/>
    <property type="project" value="InterPro"/>
</dbReference>
<reference evidence="3 4" key="1">
    <citation type="journal article" date="2014" name="Nat. Commun.">
        <title>Molecular traces of alternative social organization in a termite genome.</title>
        <authorList>
            <person name="Terrapon N."/>
            <person name="Li C."/>
            <person name="Robertson H.M."/>
            <person name="Ji L."/>
            <person name="Meng X."/>
            <person name="Booth W."/>
            <person name="Chen Z."/>
            <person name="Childers C.P."/>
            <person name="Glastad K.M."/>
            <person name="Gokhale K."/>
            <person name="Gowin J."/>
            <person name="Gronenberg W."/>
            <person name="Hermansen R.A."/>
            <person name="Hu H."/>
            <person name="Hunt B.G."/>
            <person name="Huylmans A.K."/>
            <person name="Khalil S.M."/>
            <person name="Mitchell R.D."/>
            <person name="Munoz-Torres M.C."/>
            <person name="Mustard J.A."/>
            <person name="Pan H."/>
            <person name="Reese J.T."/>
            <person name="Scharf M.E."/>
            <person name="Sun F."/>
            <person name="Vogel H."/>
            <person name="Xiao J."/>
            <person name="Yang W."/>
            <person name="Yang Z."/>
            <person name="Yang Z."/>
            <person name="Zhou J."/>
            <person name="Zhu J."/>
            <person name="Brent C.S."/>
            <person name="Elsik C.G."/>
            <person name="Goodisman M.A."/>
            <person name="Liberles D.A."/>
            <person name="Roe R.M."/>
            <person name="Vargo E.L."/>
            <person name="Vilcinskas A."/>
            <person name="Wang J."/>
            <person name="Bornberg-Bauer E."/>
            <person name="Korb J."/>
            <person name="Zhang G."/>
            <person name="Liebig J."/>
        </authorList>
    </citation>
    <scope>NUCLEOTIDE SEQUENCE [LARGE SCALE GENOMIC DNA]</scope>
    <source>
        <tissue evidence="3">Whole organism</tissue>
    </source>
</reference>
<gene>
    <name evidence="3" type="ORF">L798_04955</name>
</gene>
<dbReference type="GO" id="GO:0032467">
    <property type="term" value="P:positive regulation of cytokinesis"/>
    <property type="evidence" value="ECO:0007669"/>
    <property type="project" value="InterPro"/>
</dbReference>
<dbReference type="PANTHER" id="PTHR21616:SF2">
    <property type="entry name" value="CENTROSOME AND SPINDLE POLE-ASSOCIATED PROTEIN 1"/>
    <property type="match status" value="1"/>
</dbReference>
<dbReference type="GO" id="GO:0005874">
    <property type="term" value="C:microtubule"/>
    <property type="evidence" value="ECO:0007669"/>
    <property type="project" value="InterPro"/>
</dbReference>
<accession>A0A067RLI8</accession>
<dbReference type="Proteomes" id="UP000027135">
    <property type="component" value="Unassembled WGS sequence"/>
</dbReference>
<proteinExistence type="predicted"/>
<dbReference type="InterPro" id="IPR026708">
    <property type="entry name" value="CSPP1"/>
</dbReference>
<feature type="coiled-coil region" evidence="1">
    <location>
        <begin position="351"/>
        <end position="459"/>
    </location>
</feature>